<comment type="caution">
    <text evidence="1">The sequence shown here is derived from an EMBL/GenBank/DDBJ whole genome shotgun (WGS) entry which is preliminary data.</text>
</comment>
<keyword evidence="2" id="KW-1185">Reference proteome</keyword>
<proteinExistence type="predicted"/>
<evidence type="ECO:0000313" key="2">
    <source>
        <dbReference type="Proteomes" id="UP000027466"/>
    </source>
</evidence>
<gene>
    <name evidence="1" type="ORF">BG61_29355</name>
</gene>
<sequence length="108" mass="11432">MFCEPSLPEPSTTLLAPSVFKTSLPMTNVFAALTWLRLPSAYEPSPATALLLPRTTPSLPSTTFARPMPIDALLLESVSEPMAMASTPLVLTDARYPSASPLAATTLA</sequence>
<dbReference type="AlphaFoldDB" id="A0A069PTW2"/>
<accession>A0A069PTW2</accession>
<protein>
    <submittedName>
        <fullName evidence="1">Uncharacterized protein</fullName>
    </submittedName>
</protein>
<dbReference type="Proteomes" id="UP000027466">
    <property type="component" value="Unassembled WGS sequence"/>
</dbReference>
<organism evidence="1 2">
    <name type="scientific">Caballeronia glathei</name>
    <dbReference type="NCBI Taxonomy" id="60547"/>
    <lineage>
        <taxon>Bacteria</taxon>
        <taxon>Pseudomonadati</taxon>
        <taxon>Pseudomonadota</taxon>
        <taxon>Betaproteobacteria</taxon>
        <taxon>Burkholderiales</taxon>
        <taxon>Burkholderiaceae</taxon>
        <taxon>Caballeronia</taxon>
    </lineage>
</organism>
<name>A0A069PTW2_9BURK</name>
<dbReference type="EMBL" id="JFHC01000005">
    <property type="protein sequence ID" value="KDR43907.1"/>
    <property type="molecule type" value="Genomic_DNA"/>
</dbReference>
<reference evidence="1 2" key="1">
    <citation type="submission" date="2014-03" db="EMBL/GenBank/DDBJ databases">
        <title>Draft Genome Sequences of Four Burkholderia Strains.</title>
        <authorList>
            <person name="Liu X.Y."/>
            <person name="Li C.X."/>
            <person name="Xu J.H."/>
        </authorList>
    </citation>
    <scope>NUCLEOTIDE SEQUENCE [LARGE SCALE GENOMIC DNA]</scope>
    <source>
        <strain evidence="1 2">DSM 50014</strain>
    </source>
</reference>
<evidence type="ECO:0000313" key="1">
    <source>
        <dbReference type="EMBL" id="KDR43907.1"/>
    </source>
</evidence>